<dbReference type="EMBL" id="BLAY01000016">
    <property type="protein sequence ID" value="GET36681.1"/>
    <property type="molecule type" value="Genomic_DNA"/>
</dbReference>
<dbReference type="SUPFAM" id="SSF47741">
    <property type="entry name" value="CO dehydrogenase ISP C-domain like"/>
    <property type="match status" value="1"/>
</dbReference>
<dbReference type="PROSITE" id="PS00197">
    <property type="entry name" value="2FE2S_FER_1"/>
    <property type="match status" value="1"/>
</dbReference>
<reference evidence="8" key="1">
    <citation type="submission" date="2019-10" db="EMBL/GenBank/DDBJ databases">
        <title>Draft genome sequece of Microseira wollei NIES-4236.</title>
        <authorList>
            <person name="Yamaguchi H."/>
            <person name="Suzuki S."/>
            <person name="Kawachi M."/>
        </authorList>
    </citation>
    <scope>NUCLEOTIDE SEQUENCE</scope>
    <source>
        <strain evidence="8">NIES-4236</strain>
    </source>
</reference>
<dbReference type="GO" id="GO:0051537">
    <property type="term" value="F:2 iron, 2 sulfur cluster binding"/>
    <property type="evidence" value="ECO:0007669"/>
    <property type="project" value="UniProtKB-KW"/>
</dbReference>
<dbReference type="InterPro" id="IPR001041">
    <property type="entry name" value="2Fe-2S_ferredoxin-type"/>
</dbReference>
<protein>
    <submittedName>
        <fullName evidence="8">2Fe-2S iron-sulfur cluster binding domain-containing protein</fullName>
    </submittedName>
</protein>
<dbReference type="InterPro" id="IPR036010">
    <property type="entry name" value="2Fe-2S_ferredoxin-like_sf"/>
</dbReference>
<keyword evidence="5" id="KW-0411">Iron-sulfur</keyword>
<dbReference type="PANTHER" id="PTHR45331">
    <property type="entry name" value="OXIDOREDUCTASE, IRON-SULPHUR BINDING SUBUNIT-RELATED-RELATED"/>
    <property type="match status" value="1"/>
</dbReference>
<evidence type="ECO:0000256" key="3">
    <source>
        <dbReference type="ARBA" id="ARBA00023002"/>
    </source>
</evidence>
<dbReference type="Pfam" id="PF01799">
    <property type="entry name" value="Fer2_2"/>
    <property type="match status" value="1"/>
</dbReference>
<dbReference type="RefSeq" id="WP_226576777.1">
    <property type="nucleotide sequence ID" value="NZ_BLAY01000016.1"/>
</dbReference>
<dbReference type="GO" id="GO:0016903">
    <property type="term" value="F:oxidoreductase activity, acting on the aldehyde or oxo group of donors"/>
    <property type="evidence" value="ECO:0007669"/>
    <property type="project" value="TreeGrafter"/>
</dbReference>
<dbReference type="PANTHER" id="PTHR45331:SF2">
    <property type="entry name" value="OXIDOREDUCTASE WITH IRON-SULFUR SUBUNIT"/>
    <property type="match status" value="1"/>
</dbReference>
<evidence type="ECO:0000313" key="9">
    <source>
        <dbReference type="Proteomes" id="UP001050975"/>
    </source>
</evidence>
<proteinExistence type="predicted"/>
<evidence type="ECO:0000256" key="1">
    <source>
        <dbReference type="ARBA" id="ARBA00022714"/>
    </source>
</evidence>
<keyword evidence="3" id="KW-0560">Oxidoreductase</keyword>
<evidence type="ECO:0000256" key="6">
    <source>
        <dbReference type="ARBA" id="ARBA00060707"/>
    </source>
</evidence>
<dbReference type="GO" id="GO:0046872">
    <property type="term" value="F:metal ion binding"/>
    <property type="evidence" value="ECO:0007669"/>
    <property type="project" value="UniProtKB-KW"/>
</dbReference>
<dbReference type="Pfam" id="PF00111">
    <property type="entry name" value="Fer2"/>
    <property type="match status" value="1"/>
</dbReference>
<dbReference type="Proteomes" id="UP001050975">
    <property type="component" value="Unassembled WGS sequence"/>
</dbReference>
<dbReference type="InterPro" id="IPR036884">
    <property type="entry name" value="2Fe-2S-bd_dom_sf"/>
</dbReference>
<keyword evidence="1" id="KW-0001">2Fe-2S</keyword>
<dbReference type="InterPro" id="IPR002888">
    <property type="entry name" value="2Fe-2S-bd"/>
</dbReference>
<comment type="pathway">
    <text evidence="6">Alkaloid degradation; nicotine degradation.</text>
</comment>
<dbReference type="SUPFAM" id="SSF54292">
    <property type="entry name" value="2Fe-2S ferredoxin-like"/>
    <property type="match status" value="1"/>
</dbReference>
<dbReference type="AlphaFoldDB" id="A0AAV3X5Y3"/>
<dbReference type="FunFam" id="3.10.20.30:FF:000020">
    <property type="entry name" value="Xanthine dehydrogenase iron-sulfur subunit"/>
    <property type="match status" value="1"/>
</dbReference>
<accession>A0AAV3X5Y3</accession>
<keyword evidence="2" id="KW-0479">Metal-binding</keyword>
<dbReference type="Gene3D" id="1.10.150.120">
    <property type="entry name" value="[2Fe-2S]-binding domain"/>
    <property type="match status" value="1"/>
</dbReference>
<name>A0AAV3X5Y3_9CYAN</name>
<comment type="caution">
    <text evidence="8">The sequence shown here is derived from an EMBL/GenBank/DDBJ whole genome shotgun (WGS) entry which is preliminary data.</text>
</comment>
<organism evidence="8 9">
    <name type="scientific">Microseira wollei NIES-4236</name>
    <dbReference type="NCBI Taxonomy" id="2530354"/>
    <lineage>
        <taxon>Bacteria</taxon>
        <taxon>Bacillati</taxon>
        <taxon>Cyanobacteriota</taxon>
        <taxon>Cyanophyceae</taxon>
        <taxon>Oscillatoriophycideae</taxon>
        <taxon>Aerosakkonematales</taxon>
        <taxon>Aerosakkonemataceae</taxon>
        <taxon>Microseira</taxon>
    </lineage>
</organism>
<dbReference type="Gene3D" id="3.10.20.30">
    <property type="match status" value="1"/>
</dbReference>
<dbReference type="FunFam" id="1.10.150.120:FF:000003">
    <property type="entry name" value="Carbon monoxide dehydrogenase, small subunit"/>
    <property type="match status" value="1"/>
</dbReference>
<feature type="domain" description="2Fe-2S ferredoxin-type" evidence="7">
    <location>
        <begin position="5"/>
        <end position="81"/>
    </location>
</feature>
<gene>
    <name evidence="8" type="ORF">MiSe_14330</name>
</gene>
<evidence type="ECO:0000259" key="7">
    <source>
        <dbReference type="PROSITE" id="PS51085"/>
    </source>
</evidence>
<dbReference type="InterPro" id="IPR012675">
    <property type="entry name" value="Beta-grasp_dom_sf"/>
</dbReference>
<sequence length="161" mass="17216">MVNTETIDLKVNGEVRALKIEPRVTLLDALREYIGLTGTKKGCNQGACGACTVLIDGRRINSCLTLAAMNVGKEITTIEGLAKGDELHPMQAAFIKHDAFQCGYCTPGQICSAIALLTEGHTQSDEEIREWMSGNLCRCGAYTNIVAAIREVTPGGENASV</sequence>
<keyword evidence="9" id="KW-1185">Reference proteome</keyword>
<keyword evidence="4" id="KW-0408">Iron</keyword>
<dbReference type="InterPro" id="IPR052914">
    <property type="entry name" value="Aldehyde_Oxdr_Iron-Sulfur"/>
</dbReference>
<dbReference type="PROSITE" id="PS51085">
    <property type="entry name" value="2FE2S_FER_2"/>
    <property type="match status" value="1"/>
</dbReference>
<dbReference type="InterPro" id="IPR006058">
    <property type="entry name" value="2Fe2S_fd_BS"/>
</dbReference>
<evidence type="ECO:0000313" key="8">
    <source>
        <dbReference type="EMBL" id="GET36681.1"/>
    </source>
</evidence>
<evidence type="ECO:0000256" key="2">
    <source>
        <dbReference type="ARBA" id="ARBA00022723"/>
    </source>
</evidence>
<evidence type="ECO:0000256" key="5">
    <source>
        <dbReference type="ARBA" id="ARBA00023014"/>
    </source>
</evidence>
<dbReference type="CDD" id="cd00207">
    <property type="entry name" value="fer2"/>
    <property type="match status" value="1"/>
</dbReference>
<evidence type="ECO:0000256" key="4">
    <source>
        <dbReference type="ARBA" id="ARBA00023004"/>
    </source>
</evidence>